<evidence type="ECO:0000313" key="1">
    <source>
        <dbReference type="EMBL" id="GIY83523.1"/>
    </source>
</evidence>
<dbReference type="Proteomes" id="UP001054945">
    <property type="component" value="Unassembled WGS sequence"/>
</dbReference>
<evidence type="ECO:0000313" key="2">
    <source>
        <dbReference type="Proteomes" id="UP001054945"/>
    </source>
</evidence>
<protein>
    <submittedName>
        <fullName evidence="1">Uncharacterized protein</fullName>
    </submittedName>
</protein>
<comment type="caution">
    <text evidence="1">The sequence shown here is derived from an EMBL/GenBank/DDBJ whole genome shotgun (WGS) entry which is preliminary data.</text>
</comment>
<gene>
    <name evidence="1" type="ORF">CEXT_794571</name>
</gene>
<dbReference type="AlphaFoldDB" id="A0AAV4WPQ5"/>
<organism evidence="1 2">
    <name type="scientific">Caerostris extrusa</name>
    <name type="common">Bark spider</name>
    <name type="synonym">Caerostris bankana</name>
    <dbReference type="NCBI Taxonomy" id="172846"/>
    <lineage>
        <taxon>Eukaryota</taxon>
        <taxon>Metazoa</taxon>
        <taxon>Ecdysozoa</taxon>
        <taxon>Arthropoda</taxon>
        <taxon>Chelicerata</taxon>
        <taxon>Arachnida</taxon>
        <taxon>Araneae</taxon>
        <taxon>Araneomorphae</taxon>
        <taxon>Entelegynae</taxon>
        <taxon>Araneoidea</taxon>
        <taxon>Araneidae</taxon>
        <taxon>Caerostris</taxon>
    </lineage>
</organism>
<accession>A0AAV4WPQ5</accession>
<keyword evidence="2" id="KW-1185">Reference proteome</keyword>
<sequence length="119" mass="13365">MDIFFPVLRLGRKAKDRQCYKRNPKGSGAANPLVCVCRSITFPECTTNHGRSSESRGGGGEIEFEESFFPILDRCGMEFRLRLPRSERALGLGWKDCHLDGSFRTMPFGSGRELYGVKA</sequence>
<reference evidence="1 2" key="1">
    <citation type="submission" date="2021-06" db="EMBL/GenBank/DDBJ databases">
        <title>Caerostris extrusa draft genome.</title>
        <authorList>
            <person name="Kono N."/>
            <person name="Arakawa K."/>
        </authorList>
    </citation>
    <scope>NUCLEOTIDE SEQUENCE [LARGE SCALE GENOMIC DNA]</scope>
</reference>
<dbReference type="EMBL" id="BPLR01016394">
    <property type="protein sequence ID" value="GIY83523.1"/>
    <property type="molecule type" value="Genomic_DNA"/>
</dbReference>
<proteinExistence type="predicted"/>
<name>A0AAV4WPQ5_CAEEX</name>